<dbReference type="InterPro" id="IPR025282">
    <property type="entry name" value="DUF4214"/>
</dbReference>
<evidence type="ECO:0000313" key="6">
    <source>
        <dbReference type="Proteomes" id="UP000446768"/>
    </source>
</evidence>
<comment type="caution">
    <text evidence="5">The sequence shown here is derived from an EMBL/GenBank/DDBJ whole genome shotgun (WGS) entry which is preliminary data.</text>
</comment>
<accession>A0A7X2LS05</accession>
<dbReference type="InterPro" id="IPR050557">
    <property type="entry name" value="RTX_toxin/Mannuronan_C5-epim"/>
</dbReference>
<dbReference type="InterPro" id="IPR018511">
    <property type="entry name" value="Hemolysin-typ_Ca-bd_CS"/>
</dbReference>
<dbReference type="PRINTS" id="PR00313">
    <property type="entry name" value="CABNDNGRPT"/>
</dbReference>
<reference evidence="5 6" key="1">
    <citation type="submission" date="2019-11" db="EMBL/GenBank/DDBJ databases">
        <title>Novel species isolated from a subtropical stream in China.</title>
        <authorList>
            <person name="Lu H."/>
        </authorList>
    </citation>
    <scope>NUCLEOTIDE SEQUENCE [LARGE SCALE GENOMIC DNA]</scope>
    <source>
        <strain evidence="5 6">FT92W</strain>
    </source>
</reference>
<dbReference type="PROSITE" id="PS00330">
    <property type="entry name" value="HEMOLYSIN_CALCIUM"/>
    <property type="match status" value="2"/>
</dbReference>
<feature type="domain" description="DUF4214" evidence="4">
    <location>
        <begin position="571"/>
        <end position="640"/>
    </location>
</feature>
<feature type="region of interest" description="Disordered" evidence="3">
    <location>
        <begin position="190"/>
        <end position="211"/>
    </location>
</feature>
<evidence type="ECO:0000259" key="4">
    <source>
        <dbReference type="Pfam" id="PF13946"/>
    </source>
</evidence>
<organism evidence="5 6">
    <name type="scientific">Pseudoduganella rivuli</name>
    <dbReference type="NCBI Taxonomy" id="2666085"/>
    <lineage>
        <taxon>Bacteria</taxon>
        <taxon>Pseudomonadati</taxon>
        <taxon>Pseudomonadota</taxon>
        <taxon>Betaproteobacteria</taxon>
        <taxon>Burkholderiales</taxon>
        <taxon>Oxalobacteraceae</taxon>
        <taxon>Telluria group</taxon>
        <taxon>Pseudoduganella</taxon>
    </lineage>
</organism>
<evidence type="ECO:0000256" key="1">
    <source>
        <dbReference type="ARBA" id="ARBA00004613"/>
    </source>
</evidence>
<evidence type="ECO:0000256" key="2">
    <source>
        <dbReference type="ARBA" id="ARBA00022525"/>
    </source>
</evidence>
<dbReference type="EMBL" id="WKJJ01000003">
    <property type="protein sequence ID" value="MRV71358.1"/>
    <property type="molecule type" value="Genomic_DNA"/>
</dbReference>
<protein>
    <submittedName>
        <fullName evidence="5">DUF4214 domain-containing protein</fullName>
    </submittedName>
</protein>
<keyword evidence="6" id="KW-1185">Reference proteome</keyword>
<dbReference type="AlphaFoldDB" id="A0A7X2LS05"/>
<dbReference type="PANTHER" id="PTHR38340:SF1">
    <property type="entry name" value="S-LAYER PROTEIN"/>
    <property type="match status" value="1"/>
</dbReference>
<dbReference type="SUPFAM" id="SSF51120">
    <property type="entry name" value="beta-Roll"/>
    <property type="match status" value="4"/>
</dbReference>
<gene>
    <name evidence="5" type="ORF">GJ700_06445</name>
</gene>
<dbReference type="Pfam" id="PF13946">
    <property type="entry name" value="DUF4214"/>
    <property type="match status" value="1"/>
</dbReference>
<dbReference type="InterPro" id="IPR011049">
    <property type="entry name" value="Serralysin-like_metalloprot_C"/>
</dbReference>
<sequence length="659" mass="68628">MPNFLSVPQPGGIAHGSVITFDFGQHITPGTGLVKIYSQAPGNTLLYAFNSASLIFGDTTLSLTLPATLDYGARFDLVLDRDVVKEDTGLPAGGRYVSFFEVEERPAPAQIQWTGAAGPDTIHGSTGVDLLQGGDGDDALYGHAGNDVLLGGASGPRGDTLYGMDGDDALFGQDGADTLYGGNGDDYLDGGDGNDALDGNAGDDELHGGNGNDTLTTAGGIHDILHGDDGYDNLYLYGGGGTLYGGSGSDFITILGSHSLAESIPALADGGDGDDYIQVQGRPDAGGVTVRGGAGRDTYATPLFFESEYLPTQVIITDFTAGADRATADTIDVRGMMPPDYTAGNPFGADGVLRLVQQGADTLLQIDRDGASGPAGYDNVMILQGVQRTALTAANFNYLSPDGGRAGITDNSEGHLDGTLADDILWGSSDHDHMAGFNGNDVLYGGDGNDEFKGGYGADTLHGGAGTDTARYDFDNDNPYTVLFGVDGSLYVMDRRNPADLDKLDGVERIVFTQDHRNATGIAYDVEGTGGDVFRLYLAAVGSAPATDIDRAVLGLMLKDADHGVPLLQLAHNIVASREFQDQHGQQPGSAALVTSLYRTALHREPDAAGLQYWSGLLDSKAIDAAGLLVSMAGSEEHHTLAATIIGSSFDYLASVPQW</sequence>
<dbReference type="GO" id="GO:0005576">
    <property type="term" value="C:extracellular region"/>
    <property type="evidence" value="ECO:0007669"/>
    <property type="project" value="UniProtKB-SubCell"/>
</dbReference>
<proteinExistence type="predicted"/>
<dbReference type="InterPro" id="IPR001343">
    <property type="entry name" value="Hemolysn_Ca-bd"/>
</dbReference>
<keyword evidence="2" id="KW-0964">Secreted</keyword>
<dbReference type="Pfam" id="PF00353">
    <property type="entry name" value="HemolysinCabind"/>
    <property type="match status" value="3"/>
</dbReference>
<name>A0A7X2LS05_9BURK</name>
<comment type="subcellular location">
    <subcellularLocation>
        <location evidence="1">Secreted</location>
    </subcellularLocation>
</comment>
<dbReference type="RefSeq" id="WP_154371826.1">
    <property type="nucleotide sequence ID" value="NZ_WKJJ01000003.1"/>
</dbReference>
<dbReference type="Gene3D" id="2.150.10.10">
    <property type="entry name" value="Serralysin-like metalloprotease, C-terminal"/>
    <property type="match status" value="3"/>
</dbReference>
<evidence type="ECO:0000256" key="3">
    <source>
        <dbReference type="SAM" id="MobiDB-lite"/>
    </source>
</evidence>
<dbReference type="GO" id="GO:0005509">
    <property type="term" value="F:calcium ion binding"/>
    <property type="evidence" value="ECO:0007669"/>
    <property type="project" value="InterPro"/>
</dbReference>
<evidence type="ECO:0000313" key="5">
    <source>
        <dbReference type="EMBL" id="MRV71358.1"/>
    </source>
</evidence>
<dbReference type="Proteomes" id="UP000446768">
    <property type="component" value="Unassembled WGS sequence"/>
</dbReference>
<dbReference type="PANTHER" id="PTHR38340">
    <property type="entry name" value="S-LAYER PROTEIN"/>
    <property type="match status" value="1"/>
</dbReference>